<dbReference type="Pfam" id="PF12704">
    <property type="entry name" value="MacB_PCD"/>
    <property type="match status" value="1"/>
</dbReference>
<dbReference type="InterPro" id="IPR051125">
    <property type="entry name" value="ABC-4/HrtB_transporter"/>
</dbReference>
<protein>
    <submittedName>
        <fullName evidence="11">ABC transporter permease</fullName>
    </submittedName>
    <submittedName>
        <fullName evidence="10">FtsX-like permease family protein</fullName>
    </submittedName>
</protein>
<reference evidence="11" key="3">
    <citation type="submission" date="2021-06" db="EMBL/GenBank/DDBJ databases">
        <title>Genomic Description and Analysis of Intracellular Bacteria, Candidatus Berkiella cookevillensis and Candidatus Berkiella aquae.</title>
        <authorList>
            <person name="Kidane D.T."/>
            <person name="Mehari Y.T."/>
            <person name="Rice F.C."/>
            <person name="Arivett B.A."/>
            <person name="Farone A.L."/>
            <person name="Berk S.G."/>
            <person name="Farone M.B."/>
        </authorList>
    </citation>
    <scope>NUCLEOTIDE SEQUENCE</scope>
    <source>
        <strain evidence="11">CC99</strain>
    </source>
</reference>
<evidence type="ECO:0000259" key="8">
    <source>
        <dbReference type="Pfam" id="PF02687"/>
    </source>
</evidence>
<keyword evidence="6 7" id="KW-0472">Membrane</keyword>
<dbReference type="EMBL" id="LKHV02000001">
    <property type="protein sequence ID" value="MCS5707374.1"/>
    <property type="molecule type" value="Genomic_DNA"/>
</dbReference>
<dbReference type="RefSeq" id="WP_057625274.1">
    <property type="nucleotide sequence ID" value="NZ_LKHV02000001.1"/>
</dbReference>
<dbReference type="GO" id="GO:0005886">
    <property type="term" value="C:plasma membrane"/>
    <property type="evidence" value="ECO:0007669"/>
    <property type="project" value="UniProtKB-SubCell"/>
</dbReference>
<evidence type="ECO:0000256" key="5">
    <source>
        <dbReference type="ARBA" id="ARBA00022989"/>
    </source>
</evidence>
<evidence type="ECO:0000256" key="2">
    <source>
        <dbReference type="ARBA" id="ARBA00022448"/>
    </source>
</evidence>
<sequence length="379" mass="42022">MRSIAIKMLLGDRAKYLGLVFGVTFATLLMAQQVSIFIGVMARTASAIYAVSEADIWVMDQRVRYIEEVEPLRDIELQNVRSVEGVAWAVPFYKGLSTIRMPDGLTQQVQLIGVDDVSLVGICPKMVMGDQLVIQKPQNAMIDSNGYIFTWPNQAFRTDKQIELNDNRLTVSAICDVSPTFFTFPIMYVSYNTAMEITPPMRNKMPFILVKAEEGQDLQVLNKRITTQTGLQSLTQNEFAWRSINYFLERTGIPINFGITILLGVIIGAAITAQTFYIFVVENLKQFAAMKAVGVTNTQLLKMVLVQAGIVGTTGYGLGIGFTALFFKITGETPALKGFVLPWQVMVGTAVVIGVIILLSIIFSLRKVFKLDPAIVFRG</sequence>
<dbReference type="Proteomes" id="UP000051494">
    <property type="component" value="Unassembled WGS sequence"/>
</dbReference>
<dbReference type="PANTHER" id="PTHR43738">
    <property type="entry name" value="ABC TRANSPORTER, MEMBRANE PROTEIN"/>
    <property type="match status" value="1"/>
</dbReference>
<organism evidence="10">
    <name type="scientific">Candidatus Berkiella cookevillensis</name>
    <dbReference type="NCBI Taxonomy" id="437022"/>
    <lineage>
        <taxon>Bacteria</taxon>
        <taxon>Pseudomonadati</taxon>
        <taxon>Pseudomonadota</taxon>
        <taxon>Gammaproteobacteria</taxon>
        <taxon>Candidatus Berkiellales</taxon>
        <taxon>Candidatus Berkiellaceae</taxon>
        <taxon>Candidatus Berkiella</taxon>
    </lineage>
</organism>
<evidence type="ECO:0000256" key="4">
    <source>
        <dbReference type="ARBA" id="ARBA00022692"/>
    </source>
</evidence>
<comment type="subcellular location">
    <subcellularLocation>
        <location evidence="1">Cell membrane</location>
        <topology evidence="1">Multi-pass membrane protein</topology>
    </subcellularLocation>
</comment>
<accession>A0A0Q9YA12</accession>
<proteinExistence type="predicted"/>
<dbReference type="InterPro" id="IPR003838">
    <property type="entry name" value="ABC3_permease_C"/>
</dbReference>
<reference evidence="11" key="2">
    <citation type="journal article" date="2016" name="Genome Announc.">
        <title>Draft Genome Sequences of Two Novel Amoeba-Resistant Intranuclear Bacteria, 'Candidatus Berkiella cookevillensis' and 'Candidatus Berkiella aquae'.</title>
        <authorList>
            <person name="Mehari Y.T."/>
            <person name="Arivett B.A."/>
            <person name="Farone A.L."/>
            <person name="Gunderson J.H."/>
            <person name="Farone M.B."/>
        </authorList>
    </citation>
    <scope>NUCLEOTIDE SEQUENCE</scope>
    <source>
        <strain evidence="11">CC99</strain>
    </source>
</reference>
<evidence type="ECO:0000256" key="6">
    <source>
        <dbReference type="ARBA" id="ARBA00023136"/>
    </source>
</evidence>
<name>A0A0Q9YA12_9GAMM</name>
<evidence type="ECO:0000256" key="1">
    <source>
        <dbReference type="ARBA" id="ARBA00004651"/>
    </source>
</evidence>
<dbReference type="PATRIC" id="fig|1590042.3.peg.2224"/>
<dbReference type="STRING" id="437022.CC99x_02173"/>
<dbReference type="InterPro" id="IPR025857">
    <property type="entry name" value="MacB_PCD"/>
</dbReference>
<feature type="domain" description="ABC3 transporter permease C-terminal" evidence="8">
    <location>
        <begin position="259"/>
        <end position="373"/>
    </location>
</feature>
<keyword evidence="12" id="KW-1185">Reference proteome</keyword>
<dbReference type="PANTHER" id="PTHR43738:SF1">
    <property type="entry name" value="HEMIN TRANSPORT SYSTEM PERMEASE PROTEIN HRTB-RELATED"/>
    <property type="match status" value="1"/>
</dbReference>
<feature type="transmembrane region" description="Helical" evidence="7">
    <location>
        <begin position="300"/>
        <end position="327"/>
    </location>
</feature>
<keyword evidence="4 7" id="KW-0812">Transmembrane</keyword>
<keyword evidence="3" id="KW-1003">Cell membrane</keyword>
<evidence type="ECO:0000313" key="11">
    <source>
        <dbReference type="EMBL" id="MCS5707374.1"/>
    </source>
</evidence>
<dbReference type="AlphaFoldDB" id="A0A0Q9YA12"/>
<feature type="domain" description="MacB-like periplasmic core" evidence="9">
    <location>
        <begin position="17"/>
        <end position="227"/>
    </location>
</feature>
<evidence type="ECO:0000256" key="3">
    <source>
        <dbReference type="ARBA" id="ARBA00022475"/>
    </source>
</evidence>
<feature type="transmembrane region" description="Helical" evidence="7">
    <location>
        <begin position="257"/>
        <end position="280"/>
    </location>
</feature>
<feature type="transmembrane region" description="Helical" evidence="7">
    <location>
        <begin position="339"/>
        <end position="363"/>
    </location>
</feature>
<dbReference type="Pfam" id="PF02687">
    <property type="entry name" value="FtsX"/>
    <property type="match status" value="1"/>
</dbReference>
<keyword evidence="2" id="KW-0813">Transport</keyword>
<evidence type="ECO:0000259" key="9">
    <source>
        <dbReference type="Pfam" id="PF12704"/>
    </source>
</evidence>
<dbReference type="EMBL" id="LKHV01000014">
    <property type="protein sequence ID" value="KRG17574.1"/>
    <property type="molecule type" value="Genomic_DNA"/>
</dbReference>
<evidence type="ECO:0000313" key="10">
    <source>
        <dbReference type="EMBL" id="KRG17574.1"/>
    </source>
</evidence>
<evidence type="ECO:0000313" key="12">
    <source>
        <dbReference type="Proteomes" id="UP000051494"/>
    </source>
</evidence>
<evidence type="ECO:0000256" key="7">
    <source>
        <dbReference type="SAM" id="Phobius"/>
    </source>
</evidence>
<gene>
    <name evidence="11" type="ORF">CC99x_000505</name>
    <name evidence="10" type="ORF">CC99x_02173</name>
</gene>
<reference evidence="10" key="1">
    <citation type="submission" date="2015-09" db="EMBL/GenBank/DDBJ databases">
        <title>Draft Genome Sequences of Two Novel Amoeba-resistant Intranuclear Bacteria, Candidatus Berkiella cookevillensis and Candidatus Berkiella aquae.</title>
        <authorList>
            <person name="Mehari Y.T."/>
            <person name="Arivett B.A."/>
            <person name="Farone A.L."/>
            <person name="Gunderson J.H."/>
            <person name="Farone M.B."/>
        </authorList>
    </citation>
    <scope>NUCLEOTIDE SEQUENCE [LARGE SCALE GENOMIC DNA]</scope>
    <source>
        <strain evidence="10">CC99</strain>
    </source>
</reference>
<keyword evidence="5 7" id="KW-1133">Transmembrane helix</keyword>
<comment type="caution">
    <text evidence="10">The sequence shown here is derived from an EMBL/GenBank/DDBJ whole genome shotgun (WGS) entry which is preliminary data.</text>
</comment>